<protein>
    <submittedName>
        <fullName evidence="1">Uncharacterized protein</fullName>
    </submittedName>
</protein>
<gene>
    <name evidence="1" type="ORF">TNIN_362191</name>
</gene>
<proteinExistence type="predicted"/>
<dbReference type="EMBL" id="BMAV01012691">
    <property type="protein sequence ID" value="GFY59600.1"/>
    <property type="molecule type" value="Genomic_DNA"/>
</dbReference>
<accession>A0A8X6XTG9</accession>
<dbReference type="AlphaFoldDB" id="A0A8X6XTG9"/>
<name>A0A8X6XTG9_9ARAC</name>
<dbReference type="Proteomes" id="UP000886998">
    <property type="component" value="Unassembled WGS sequence"/>
</dbReference>
<evidence type="ECO:0000313" key="2">
    <source>
        <dbReference type="Proteomes" id="UP000886998"/>
    </source>
</evidence>
<evidence type="ECO:0000313" key="1">
    <source>
        <dbReference type="EMBL" id="GFY59600.1"/>
    </source>
</evidence>
<reference evidence="1" key="1">
    <citation type="submission" date="2020-08" db="EMBL/GenBank/DDBJ databases">
        <title>Multicomponent nature underlies the extraordinary mechanical properties of spider dragline silk.</title>
        <authorList>
            <person name="Kono N."/>
            <person name="Nakamura H."/>
            <person name="Mori M."/>
            <person name="Yoshida Y."/>
            <person name="Ohtoshi R."/>
            <person name="Malay A.D."/>
            <person name="Moran D.A.P."/>
            <person name="Tomita M."/>
            <person name="Numata K."/>
            <person name="Arakawa K."/>
        </authorList>
    </citation>
    <scope>NUCLEOTIDE SEQUENCE</scope>
</reference>
<keyword evidence="2" id="KW-1185">Reference proteome</keyword>
<sequence length="104" mass="12299">MIVRSATEKFCYFHSACRIPVVNGLGCHLRRNRKTNAFRPEISAKYLEIAREIKIQRLKIEGFVVYQSVANSIRISWNISFISDRRKWNIINEKYQFVQIMSDS</sequence>
<comment type="caution">
    <text evidence="1">The sequence shown here is derived from an EMBL/GenBank/DDBJ whole genome shotgun (WGS) entry which is preliminary data.</text>
</comment>
<organism evidence="1 2">
    <name type="scientific">Trichonephila inaurata madagascariensis</name>
    <dbReference type="NCBI Taxonomy" id="2747483"/>
    <lineage>
        <taxon>Eukaryota</taxon>
        <taxon>Metazoa</taxon>
        <taxon>Ecdysozoa</taxon>
        <taxon>Arthropoda</taxon>
        <taxon>Chelicerata</taxon>
        <taxon>Arachnida</taxon>
        <taxon>Araneae</taxon>
        <taxon>Araneomorphae</taxon>
        <taxon>Entelegynae</taxon>
        <taxon>Araneoidea</taxon>
        <taxon>Nephilidae</taxon>
        <taxon>Trichonephila</taxon>
        <taxon>Trichonephila inaurata</taxon>
    </lineage>
</organism>